<proteinExistence type="predicted"/>
<evidence type="ECO:0000313" key="1">
    <source>
        <dbReference type="EMBL" id="QJA91122.1"/>
    </source>
</evidence>
<dbReference type="EMBL" id="MT145028">
    <property type="protein sequence ID" value="QJI02759.1"/>
    <property type="molecule type" value="Genomic_DNA"/>
</dbReference>
<dbReference type="AlphaFoldDB" id="A0A6M3LBV8"/>
<accession>A0A6M3LBV8</accession>
<name>A0A6M3LBV8_9ZZZZ</name>
<reference evidence="1" key="1">
    <citation type="submission" date="2020-03" db="EMBL/GenBank/DDBJ databases">
        <title>The deep terrestrial virosphere.</title>
        <authorList>
            <person name="Holmfeldt K."/>
            <person name="Nilsson E."/>
            <person name="Simone D."/>
            <person name="Lopez-Fernandez M."/>
            <person name="Wu X."/>
            <person name="de Brujin I."/>
            <person name="Lundin D."/>
            <person name="Andersson A."/>
            <person name="Bertilsson S."/>
            <person name="Dopson M."/>
        </authorList>
    </citation>
    <scope>NUCLEOTIDE SEQUENCE</scope>
    <source>
        <strain evidence="1">MM415B03470</strain>
        <strain evidence="2">TM448B03609</strain>
    </source>
</reference>
<organism evidence="1">
    <name type="scientific">viral metagenome</name>
    <dbReference type="NCBI Taxonomy" id="1070528"/>
    <lineage>
        <taxon>unclassified sequences</taxon>
        <taxon>metagenomes</taxon>
        <taxon>organismal metagenomes</taxon>
    </lineage>
</organism>
<gene>
    <name evidence="1" type="ORF">MM415B03470_0010</name>
    <name evidence="2" type="ORF">TM448B03609_0006</name>
</gene>
<sequence>MKKVTAYKCDFCKPNAPRLFLSHSGAKKHENRCWLNPARKSCATCMNVAPLSDISVGWKCLENIYTPFKKKVEGCSHYKPSGTIFDNETN</sequence>
<dbReference type="EMBL" id="MT142963">
    <property type="protein sequence ID" value="QJA91122.1"/>
    <property type="molecule type" value="Genomic_DNA"/>
</dbReference>
<protein>
    <submittedName>
        <fullName evidence="1">Uncharacterized protein</fullName>
    </submittedName>
</protein>
<evidence type="ECO:0000313" key="2">
    <source>
        <dbReference type="EMBL" id="QJI02759.1"/>
    </source>
</evidence>